<evidence type="ECO:0000313" key="3">
    <source>
        <dbReference type="EMBL" id="CAE7536697.1"/>
    </source>
</evidence>
<dbReference type="EMBL" id="CAJNDS010002590">
    <property type="protein sequence ID" value="CAE7536697.1"/>
    <property type="molecule type" value="Genomic_DNA"/>
</dbReference>
<evidence type="ECO:0000313" key="2">
    <source>
        <dbReference type="EMBL" id="CAE7213311.1"/>
    </source>
</evidence>
<dbReference type="AlphaFoldDB" id="A0A812JT14"/>
<keyword evidence="4" id="KW-1185">Reference proteome</keyword>
<evidence type="ECO:0000256" key="1">
    <source>
        <dbReference type="SAM" id="MobiDB-lite"/>
    </source>
</evidence>
<proteinExistence type="predicted"/>
<organism evidence="2 4">
    <name type="scientific">Symbiodinium natans</name>
    <dbReference type="NCBI Taxonomy" id="878477"/>
    <lineage>
        <taxon>Eukaryota</taxon>
        <taxon>Sar</taxon>
        <taxon>Alveolata</taxon>
        <taxon>Dinophyceae</taxon>
        <taxon>Suessiales</taxon>
        <taxon>Symbiodiniaceae</taxon>
        <taxon>Symbiodinium</taxon>
    </lineage>
</organism>
<sequence length="532" mass="58503">MASSEGAVKRRRVSVKTHGEQGQEDPEAEEAAGLADMVEPAVPAVPLFWSLPADENEPAESTLRHLIPYTRSEAWKWLLGHGKSLLGKSIPKSLEAVQPLKIQEGQGIKETWDLSNMKKALKGHGVYEAAATAWVLSIDAEGDVFVPGEKGHILCPFTMSGTVPKIPADTLPTKINVISGSRLLSSFYVQLAQAFKENNEDRVNLLMKASLSWTVTVYVNVSPQGRLLEENKLNTAMKAAGKHLGESWLSWSLRALQMASLEDVKLSGSDKSAADLNRTGLTLEGKPVNKNHTQCLMLQSQLLSGTSVQLLKDIERIYSPKALTQDYTKIMRMCKVCQGHMVVVKNILPGAEAVEIFLRSALVTLHRRVTDAAFFSITTIDPQNKVGYVSLVLTRYRIMHYLSNLVGFVEESASKKEMQDQVLHVFQDPLLFHTTFPVSEEGVLDEEVANRVKAGLGHNCSRELLSLCQKITEGHFDEALLTLAADAELEKTLSSSHKEDDKVVGVLVAAIRQFGNLLESVRQGQSRAQSVS</sequence>
<protein>
    <submittedName>
        <fullName evidence="2">Uncharacterized protein</fullName>
    </submittedName>
</protein>
<dbReference type="EMBL" id="CAJNDS010000509">
    <property type="protein sequence ID" value="CAE7213311.1"/>
    <property type="molecule type" value="Genomic_DNA"/>
</dbReference>
<feature type="region of interest" description="Disordered" evidence="1">
    <location>
        <begin position="1"/>
        <end position="32"/>
    </location>
</feature>
<gene>
    <name evidence="3" type="ORF">SNAT2548_LOCUS30079</name>
    <name evidence="2" type="ORF">SNAT2548_LOCUS7306</name>
</gene>
<accession>A0A812JT14</accession>
<reference evidence="2" key="1">
    <citation type="submission" date="2021-02" db="EMBL/GenBank/DDBJ databases">
        <authorList>
            <person name="Dougan E. K."/>
            <person name="Rhodes N."/>
            <person name="Thang M."/>
            <person name="Chan C."/>
        </authorList>
    </citation>
    <scope>NUCLEOTIDE SEQUENCE</scope>
</reference>
<dbReference type="Proteomes" id="UP000604046">
    <property type="component" value="Unassembled WGS sequence"/>
</dbReference>
<evidence type="ECO:0000313" key="4">
    <source>
        <dbReference type="Proteomes" id="UP000604046"/>
    </source>
</evidence>
<name>A0A812JT14_9DINO</name>
<comment type="caution">
    <text evidence="2">The sequence shown here is derived from an EMBL/GenBank/DDBJ whole genome shotgun (WGS) entry which is preliminary data.</text>
</comment>